<evidence type="ECO:0000256" key="7">
    <source>
        <dbReference type="ARBA" id="ARBA00023211"/>
    </source>
</evidence>
<keyword evidence="5 8" id="KW-0406">Ion transport</keyword>
<accession>A0A011V5E3</accession>
<dbReference type="HAMAP" id="MF_01521">
    <property type="entry name" value="MntP_pump"/>
    <property type="match status" value="1"/>
</dbReference>
<evidence type="ECO:0000313" key="9">
    <source>
        <dbReference type="EMBL" id="EXL03670.1"/>
    </source>
</evidence>
<comment type="function">
    <text evidence="8">Probably functions as a manganese efflux pump.</text>
</comment>
<feature type="transmembrane region" description="Helical" evidence="8">
    <location>
        <begin position="162"/>
        <end position="180"/>
    </location>
</feature>
<evidence type="ECO:0000313" key="10">
    <source>
        <dbReference type="Proteomes" id="UP000019849"/>
    </source>
</evidence>
<reference evidence="9 10" key="1">
    <citation type="submission" date="2014-02" db="EMBL/GenBank/DDBJ databases">
        <title>Aquamicrobium defluvii Genome sequencing.</title>
        <authorList>
            <person name="Wang X."/>
        </authorList>
    </citation>
    <scope>NUCLEOTIDE SEQUENCE [LARGE SCALE GENOMIC DNA]</scope>
    <source>
        <strain evidence="9 10">W13Z1</strain>
    </source>
</reference>
<organism evidence="9 10">
    <name type="scientific">Aquamicrobium defluvii</name>
    <dbReference type="NCBI Taxonomy" id="69279"/>
    <lineage>
        <taxon>Bacteria</taxon>
        <taxon>Pseudomonadati</taxon>
        <taxon>Pseudomonadota</taxon>
        <taxon>Alphaproteobacteria</taxon>
        <taxon>Hyphomicrobiales</taxon>
        <taxon>Phyllobacteriaceae</taxon>
        <taxon>Aquamicrobium</taxon>
    </lineage>
</organism>
<comment type="caution">
    <text evidence="9">The sequence shown here is derived from an EMBL/GenBank/DDBJ whole genome shotgun (WGS) entry which is preliminary data.</text>
</comment>
<feature type="transmembrane region" description="Helical" evidence="8">
    <location>
        <begin position="39"/>
        <end position="65"/>
    </location>
</feature>
<dbReference type="InterPro" id="IPR022929">
    <property type="entry name" value="Put_MntP"/>
</dbReference>
<dbReference type="Proteomes" id="UP000019849">
    <property type="component" value="Unassembled WGS sequence"/>
</dbReference>
<evidence type="ECO:0000256" key="8">
    <source>
        <dbReference type="HAMAP-Rule" id="MF_01521"/>
    </source>
</evidence>
<keyword evidence="1 8" id="KW-0813">Transport</keyword>
<evidence type="ECO:0000256" key="5">
    <source>
        <dbReference type="ARBA" id="ARBA00023065"/>
    </source>
</evidence>
<comment type="similarity">
    <text evidence="8">Belongs to the MntP (TC 9.B.29) family.</text>
</comment>
<evidence type="ECO:0000256" key="3">
    <source>
        <dbReference type="ARBA" id="ARBA00022692"/>
    </source>
</evidence>
<dbReference type="STRING" id="69279.BG36_11810"/>
<protein>
    <recommendedName>
        <fullName evidence="8">Putative manganese efflux pump MntP</fullName>
    </recommendedName>
</protein>
<keyword evidence="7 8" id="KW-0464">Manganese</keyword>
<dbReference type="GO" id="GO:0005886">
    <property type="term" value="C:plasma membrane"/>
    <property type="evidence" value="ECO:0007669"/>
    <property type="project" value="UniProtKB-SubCell"/>
</dbReference>
<dbReference type="eggNOG" id="COG1971">
    <property type="taxonomic scope" value="Bacteria"/>
</dbReference>
<feature type="transmembrane region" description="Helical" evidence="8">
    <location>
        <begin position="6"/>
        <end position="27"/>
    </location>
</feature>
<dbReference type="InterPro" id="IPR003810">
    <property type="entry name" value="Mntp/YtaF"/>
</dbReference>
<dbReference type="RefSeq" id="WP_009452979.1">
    <property type="nucleotide sequence ID" value="NZ_KK073896.1"/>
</dbReference>
<proteinExistence type="inferred from homology"/>
<dbReference type="PANTHER" id="PTHR35529:SF1">
    <property type="entry name" value="MANGANESE EFFLUX PUMP MNTP-RELATED"/>
    <property type="match status" value="1"/>
</dbReference>
<feature type="transmembrane region" description="Helical" evidence="8">
    <location>
        <begin position="102"/>
        <end position="124"/>
    </location>
</feature>
<feature type="transmembrane region" description="Helical" evidence="8">
    <location>
        <begin position="71"/>
        <end position="90"/>
    </location>
</feature>
<dbReference type="PATRIC" id="fig|69279.3.peg.3454"/>
<gene>
    <name evidence="8" type="primary">mntP</name>
    <name evidence="9" type="ORF">BG36_11810</name>
</gene>
<feature type="transmembrane region" description="Helical" evidence="8">
    <location>
        <begin position="130"/>
        <end position="150"/>
    </location>
</feature>
<dbReference type="GO" id="GO:0005384">
    <property type="term" value="F:manganese ion transmembrane transporter activity"/>
    <property type="evidence" value="ECO:0007669"/>
    <property type="project" value="UniProtKB-UniRule"/>
</dbReference>
<keyword evidence="6 8" id="KW-0472">Membrane</keyword>
<dbReference type="AlphaFoldDB" id="A0A011V5E3"/>
<comment type="subcellular location">
    <subcellularLocation>
        <location evidence="8">Cell membrane</location>
        <topology evidence="8">Multi-pass membrane protein</topology>
    </subcellularLocation>
</comment>
<keyword evidence="4 8" id="KW-1133">Transmembrane helix</keyword>
<keyword evidence="2 8" id="KW-1003">Cell membrane</keyword>
<dbReference type="EMBL" id="JENY01000024">
    <property type="protein sequence ID" value="EXL03670.1"/>
    <property type="molecule type" value="Genomic_DNA"/>
</dbReference>
<dbReference type="PANTHER" id="PTHR35529">
    <property type="entry name" value="MANGANESE EFFLUX PUMP MNTP-RELATED"/>
    <property type="match status" value="1"/>
</dbReference>
<keyword evidence="3 8" id="KW-0812">Transmembrane</keyword>
<evidence type="ECO:0000256" key="2">
    <source>
        <dbReference type="ARBA" id="ARBA00022475"/>
    </source>
</evidence>
<evidence type="ECO:0000256" key="1">
    <source>
        <dbReference type="ARBA" id="ARBA00022448"/>
    </source>
</evidence>
<dbReference type="Pfam" id="PF02659">
    <property type="entry name" value="Mntp"/>
    <property type="match status" value="1"/>
</dbReference>
<dbReference type="HOGENOM" id="CLU_096410_0_0_5"/>
<evidence type="ECO:0000256" key="4">
    <source>
        <dbReference type="ARBA" id="ARBA00022989"/>
    </source>
</evidence>
<sequence length="186" mass="19015">MSPFTIAVLALSMSIDAFAVSIGRGAAIGSPPLRDALRTGLIFGIVEATTPILGWIAGVAASRFVQAVDHWIAFALLAGVGIHMLYAAIWGSTDNPSKGRSLTALMATAVGTSIDAMAVGISLAFLQVNIVIVAVAIGFATFVMSSGGMLVGRLIGHRLGKLAELIAGLALCGLGTMILLDHLSPM</sequence>
<evidence type="ECO:0000256" key="6">
    <source>
        <dbReference type="ARBA" id="ARBA00023136"/>
    </source>
</evidence>
<name>A0A011V5E3_9HYPH</name>